<comment type="caution">
    <text evidence="2">The sequence shown here is derived from an EMBL/GenBank/DDBJ whole genome shotgun (WGS) entry which is preliminary data.</text>
</comment>
<evidence type="ECO:0000313" key="2">
    <source>
        <dbReference type="EMBL" id="KAJ3613935.1"/>
    </source>
</evidence>
<accession>A0A9Q0EV43</accession>
<reference evidence="2" key="1">
    <citation type="submission" date="2022-07" db="EMBL/GenBank/DDBJ databases">
        <title>Chromosome-level genome of Muraenolepis orangiensis.</title>
        <authorList>
            <person name="Kim J."/>
        </authorList>
    </citation>
    <scope>NUCLEOTIDE SEQUENCE</scope>
    <source>
        <strain evidence="2">KU_S4_2022</strain>
        <tissue evidence="2">Muscle</tissue>
    </source>
</reference>
<organism evidence="2 3">
    <name type="scientific">Muraenolepis orangiensis</name>
    <name type="common">Patagonian moray cod</name>
    <dbReference type="NCBI Taxonomy" id="630683"/>
    <lineage>
        <taxon>Eukaryota</taxon>
        <taxon>Metazoa</taxon>
        <taxon>Chordata</taxon>
        <taxon>Craniata</taxon>
        <taxon>Vertebrata</taxon>
        <taxon>Euteleostomi</taxon>
        <taxon>Actinopterygii</taxon>
        <taxon>Neopterygii</taxon>
        <taxon>Teleostei</taxon>
        <taxon>Neoteleostei</taxon>
        <taxon>Acanthomorphata</taxon>
        <taxon>Zeiogadaria</taxon>
        <taxon>Gadariae</taxon>
        <taxon>Gadiformes</taxon>
        <taxon>Muraenolepidoidei</taxon>
        <taxon>Muraenolepididae</taxon>
        <taxon>Muraenolepis</taxon>
    </lineage>
</organism>
<gene>
    <name evidence="2" type="ORF">NHX12_017514</name>
</gene>
<protein>
    <submittedName>
        <fullName evidence="2">Uncharacterized protein</fullName>
    </submittedName>
</protein>
<proteinExistence type="predicted"/>
<dbReference type="AlphaFoldDB" id="A0A9Q0EV43"/>
<name>A0A9Q0EV43_9TELE</name>
<feature type="compositionally biased region" description="Basic and acidic residues" evidence="1">
    <location>
        <begin position="83"/>
        <end position="103"/>
    </location>
</feature>
<evidence type="ECO:0000313" key="3">
    <source>
        <dbReference type="Proteomes" id="UP001148018"/>
    </source>
</evidence>
<feature type="compositionally biased region" description="Polar residues" evidence="1">
    <location>
        <begin position="56"/>
        <end position="67"/>
    </location>
</feature>
<evidence type="ECO:0000256" key="1">
    <source>
        <dbReference type="SAM" id="MobiDB-lite"/>
    </source>
</evidence>
<dbReference type="EMBL" id="JANIIK010000034">
    <property type="protein sequence ID" value="KAJ3613935.1"/>
    <property type="molecule type" value="Genomic_DNA"/>
</dbReference>
<feature type="region of interest" description="Disordered" evidence="1">
    <location>
        <begin position="1"/>
        <end position="161"/>
    </location>
</feature>
<keyword evidence="3" id="KW-1185">Reference proteome</keyword>
<sequence length="161" mass="16882">MLAPGEEGGGDDAVDHSFFDSDAESGSSSSITRTDQRREEEPFDTSPPRSKLDPSRSPNNLNRSLAHSSSSSSSSIVGDTSENEARSQGDKGEVGFDLADRLGSRWSAGDPGENSPDPGENSPDPGENSPDPGENSPDPGPGAVGETQQPKPEEELLLQCR</sequence>
<dbReference type="Proteomes" id="UP001148018">
    <property type="component" value="Unassembled WGS sequence"/>
</dbReference>